<reference evidence="4" key="1">
    <citation type="journal article" date="2019" name="Int. J. Syst. Evol. Microbiol.">
        <title>The Global Catalogue of Microorganisms (GCM) 10K type strain sequencing project: providing services to taxonomists for standard genome sequencing and annotation.</title>
        <authorList>
            <consortium name="The Broad Institute Genomics Platform"/>
            <consortium name="The Broad Institute Genome Sequencing Center for Infectious Disease"/>
            <person name="Wu L."/>
            <person name="Ma J."/>
        </authorList>
    </citation>
    <scope>NUCLEOTIDE SEQUENCE [LARGE SCALE GENOMIC DNA]</scope>
    <source>
        <strain evidence="4">CCUG 53903</strain>
    </source>
</reference>
<dbReference type="RefSeq" id="WP_379513393.1">
    <property type="nucleotide sequence ID" value="NZ_JBHSPA010000011.1"/>
</dbReference>
<name>A0ABW1CGT0_9ACTN</name>
<evidence type="ECO:0000313" key="4">
    <source>
        <dbReference type="Proteomes" id="UP001596058"/>
    </source>
</evidence>
<evidence type="ECO:0000256" key="1">
    <source>
        <dbReference type="ARBA" id="ARBA00023002"/>
    </source>
</evidence>
<dbReference type="EMBL" id="JBHSPA010000011">
    <property type="protein sequence ID" value="MFC5823863.1"/>
    <property type="molecule type" value="Genomic_DNA"/>
</dbReference>
<proteinExistence type="predicted"/>
<dbReference type="PANTHER" id="PTHR43625:SF40">
    <property type="entry name" value="ALDO-KETO REDUCTASE YAKC [NADP(+)]"/>
    <property type="match status" value="1"/>
</dbReference>
<dbReference type="InterPro" id="IPR036812">
    <property type="entry name" value="NAD(P)_OxRdtase_dom_sf"/>
</dbReference>
<sequence>MSISLPSTGTIALGGRTVHRLGFGAMSLTGPGVWGPPRDRDAAVRVLRRVVELGVNLIDTADAYGPYVNEEIIREALHPYPEDLLIATKVGYVRTGPSQWHAVGRAEYLRQEVEMSLRRLGLDRLDLLQLHRIDPKVTLEEQLGELKALQDEGKIGAVGLSGVSVEELERSRRIVEIASVQNRYNLSNRVYEDVLEHCEEQGIAFISYSPIAKGALAVPGSAVEHVAKAVGATPSQVSLAWLLARSPVVAAIPGTSSVAHLEENLGASTVSLTPEQLGELG</sequence>
<dbReference type="Pfam" id="PF00248">
    <property type="entry name" value="Aldo_ket_red"/>
    <property type="match status" value="1"/>
</dbReference>
<dbReference type="NCBIfam" id="NF007695">
    <property type="entry name" value="PRK10376.1"/>
    <property type="match status" value="1"/>
</dbReference>
<dbReference type="InterPro" id="IPR020471">
    <property type="entry name" value="AKR"/>
</dbReference>
<keyword evidence="1" id="KW-0560">Oxidoreductase</keyword>
<protein>
    <submittedName>
        <fullName evidence="3">Aldo/keto reductase</fullName>
    </submittedName>
</protein>
<dbReference type="InterPro" id="IPR023210">
    <property type="entry name" value="NADP_OxRdtase_dom"/>
</dbReference>
<accession>A0ABW1CGT0</accession>
<dbReference type="InterPro" id="IPR050791">
    <property type="entry name" value="Aldo-Keto_reductase"/>
</dbReference>
<organism evidence="3 4">
    <name type="scientific">Nonomuraea insulae</name>
    <dbReference type="NCBI Taxonomy" id="1616787"/>
    <lineage>
        <taxon>Bacteria</taxon>
        <taxon>Bacillati</taxon>
        <taxon>Actinomycetota</taxon>
        <taxon>Actinomycetes</taxon>
        <taxon>Streptosporangiales</taxon>
        <taxon>Streptosporangiaceae</taxon>
        <taxon>Nonomuraea</taxon>
    </lineage>
</organism>
<dbReference type="Gene3D" id="3.20.20.100">
    <property type="entry name" value="NADP-dependent oxidoreductase domain"/>
    <property type="match status" value="1"/>
</dbReference>
<gene>
    <name evidence="3" type="ORF">ACFPZ3_08390</name>
</gene>
<dbReference type="SUPFAM" id="SSF51430">
    <property type="entry name" value="NAD(P)-linked oxidoreductase"/>
    <property type="match status" value="1"/>
</dbReference>
<dbReference type="PRINTS" id="PR00069">
    <property type="entry name" value="ALDKETRDTASE"/>
</dbReference>
<evidence type="ECO:0000313" key="3">
    <source>
        <dbReference type="EMBL" id="MFC5823863.1"/>
    </source>
</evidence>
<feature type="domain" description="NADP-dependent oxidoreductase" evidence="2">
    <location>
        <begin position="20"/>
        <end position="279"/>
    </location>
</feature>
<dbReference type="PANTHER" id="PTHR43625">
    <property type="entry name" value="AFLATOXIN B1 ALDEHYDE REDUCTASE"/>
    <property type="match status" value="1"/>
</dbReference>
<evidence type="ECO:0000259" key="2">
    <source>
        <dbReference type="Pfam" id="PF00248"/>
    </source>
</evidence>
<dbReference type="Proteomes" id="UP001596058">
    <property type="component" value="Unassembled WGS sequence"/>
</dbReference>
<dbReference type="CDD" id="cd19088">
    <property type="entry name" value="AKR_AKR13B1"/>
    <property type="match status" value="1"/>
</dbReference>
<keyword evidence="4" id="KW-1185">Reference proteome</keyword>
<comment type="caution">
    <text evidence="3">The sequence shown here is derived from an EMBL/GenBank/DDBJ whole genome shotgun (WGS) entry which is preliminary data.</text>
</comment>